<feature type="compositionally biased region" description="Polar residues" evidence="1">
    <location>
        <begin position="142"/>
        <end position="152"/>
    </location>
</feature>
<proteinExistence type="predicted"/>
<name>A0A5M6C6B0_9TREE</name>
<feature type="compositionally biased region" description="Low complexity" evidence="1">
    <location>
        <begin position="212"/>
        <end position="230"/>
    </location>
</feature>
<protein>
    <submittedName>
        <fullName evidence="2">Uncharacterized protein</fullName>
    </submittedName>
</protein>
<reference evidence="2" key="1">
    <citation type="submission" date="2017-08" db="EMBL/GenBank/DDBJ databases">
        <authorList>
            <person name="Cuomo C."/>
            <person name="Billmyre B."/>
            <person name="Heitman J."/>
        </authorList>
    </citation>
    <scope>NUCLEOTIDE SEQUENCE</scope>
    <source>
        <strain evidence="2">CBS 12478</strain>
    </source>
</reference>
<accession>A0A5M6C6B0</accession>
<dbReference type="EMBL" id="CP144062">
    <property type="protein sequence ID" value="WWD22083.1"/>
    <property type="molecule type" value="Genomic_DNA"/>
</dbReference>
<gene>
    <name evidence="2" type="ORF">CI109_106572</name>
</gene>
<evidence type="ECO:0000313" key="3">
    <source>
        <dbReference type="Proteomes" id="UP000322225"/>
    </source>
</evidence>
<dbReference type="Proteomes" id="UP000322225">
    <property type="component" value="Chromosome 12"/>
</dbReference>
<feature type="compositionally biased region" description="Polar residues" evidence="1">
    <location>
        <begin position="183"/>
        <end position="206"/>
    </location>
</feature>
<feature type="compositionally biased region" description="Low complexity" evidence="1">
    <location>
        <begin position="123"/>
        <end position="141"/>
    </location>
</feature>
<reference evidence="2" key="2">
    <citation type="submission" date="2024-01" db="EMBL/GenBank/DDBJ databases">
        <title>Comparative genomics of Cryptococcus and Kwoniella reveals pathogenesis evolution and contrasting modes of karyotype evolution via chromosome fusion or intercentromeric recombination.</title>
        <authorList>
            <person name="Coelho M.A."/>
            <person name="David-Palma M."/>
            <person name="Shea T."/>
            <person name="Bowers K."/>
            <person name="McGinley-Smith S."/>
            <person name="Mohammad A.W."/>
            <person name="Gnirke A."/>
            <person name="Yurkov A.M."/>
            <person name="Nowrousian M."/>
            <person name="Sun S."/>
            <person name="Cuomo C.A."/>
            <person name="Heitman J."/>
        </authorList>
    </citation>
    <scope>NUCLEOTIDE SEQUENCE</scope>
    <source>
        <strain evidence="2">CBS 12478</strain>
    </source>
</reference>
<dbReference type="GeneID" id="43588053"/>
<dbReference type="RefSeq" id="XP_031861923.1">
    <property type="nucleotide sequence ID" value="XM_032003925.1"/>
</dbReference>
<evidence type="ECO:0000313" key="2">
    <source>
        <dbReference type="EMBL" id="WWD22083.1"/>
    </source>
</evidence>
<dbReference type="OrthoDB" id="2595605at2759"/>
<feature type="region of interest" description="Disordered" evidence="1">
    <location>
        <begin position="123"/>
        <end position="230"/>
    </location>
</feature>
<keyword evidence="3" id="KW-1185">Reference proteome</keyword>
<sequence length="255" mass="27798">MSTPLPFHLSTFLRPLSPPLAQQRLKSNLFILFLRSILPFFSPYRALRAGLTSVLNAVQGLWTGRSLSRGEMSWGEGSVWLLESLITLLLCWNILEAIVAIQYPSTYTPPVVQGMKLTPSKVSSPLTRSYSPSPSTPTASSKQLTNSTSSPLARSIYRPSPSSSSLQQQPQQQPTTPSRHPLANSTTSPSTAKILNLPIGSSSPSKTGLFFDQQQGETTTSGSRTGTDGDFVLVDREEKEYVDNLWKGVRGKGGR</sequence>
<dbReference type="AlphaFoldDB" id="A0A5M6C6B0"/>
<organism evidence="2 3">
    <name type="scientific">Kwoniella shandongensis</name>
    <dbReference type="NCBI Taxonomy" id="1734106"/>
    <lineage>
        <taxon>Eukaryota</taxon>
        <taxon>Fungi</taxon>
        <taxon>Dikarya</taxon>
        <taxon>Basidiomycota</taxon>
        <taxon>Agaricomycotina</taxon>
        <taxon>Tremellomycetes</taxon>
        <taxon>Tremellales</taxon>
        <taxon>Cryptococcaceae</taxon>
        <taxon>Kwoniella</taxon>
    </lineage>
</organism>
<evidence type="ECO:0000256" key="1">
    <source>
        <dbReference type="SAM" id="MobiDB-lite"/>
    </source>
</evidence>
<feature type="compositionally biased region" description="Low complexity" evidence="1">
    <location>
        <begin position="159"/>
        <end position="178"/>
    </location>
</feature>
<dbReference type="KEGG" id="ksn:43588053"/>